<reference evidence="1" key="1">
    <citation type="submission" date="2022-10" db="EMBL/GenBank/DDBJ databases">
        <authorList>
            <person name="Chen Y."/>
            <person name="Dougan E. K."/>
            <person name="Chan C."/>
            <person name="Rhodes N."/>
            <person name="Thang M."/>
        </authorList>
    </citation>
    <scope>NUCLEOTIDE SEQUENCE</scope>
</reference>
<gene>
    <name evidence="1" type="ORF">C1SCF055_LOCUS24045</name>
</gene>
<dbReference type="Proteomes" id="UP001152797">
    <property type="component" value="Unassembled WGS sequence"/>
</dbReference>
<dbReference type="EMBL" id="CAMXCT020002369">
    <property type="protein sequence ID" value="CAL1151062.1"/>
    <property type="molecule type" value="Genomic_DNA"/>
</dbReference>
<evidence type="ECO:0000313" key="1">
    <source>
        <dbReference type="EMBL" id="CAI3997687.1"/>
    </source>
</evidence>
<dbReference type="EMBL" id="CAMXCT010002369">
    <property type="protein sequence ID" value="CAI3997687.1"/>
    <property type="molecule type" value="Genomic_DNA"/>
</dbReference>
<evidence type="ECO:0000313" key="3">
    <source>
        <dbReference type="Proteomes" id="UP001152797"/>
    </source>
</evidence>
<reference evidence="2" key="2">
    <citation type="submission" date="2024-04" db="EMBL/GenBank/DDBJ databases">
        <authorList>
            <person name="Chen Y."/>
            <person name="Shah S."/>
            <person name="Dougan E. K."/>
            <person name="Thang M."/>
            <person name="Chan C."/>
        </authorList>
    </citation>
    <scope>NUCLEOTIDE SEQUENCE [LARGE SCALE GENOMIC DNA]</scope>
</reference>
<keyword evidence="3" id="KW-1185">Reference proteome</keyword>
<evidence type="ECO:0000313" key="2">
    <source>
        <dbReference type="EMBL" id="CAL1151062.1"/>
    </source>
</evidence>
<proteinExistence type="predicted"/>
<name>A0A9P1G548_9DINO</name>
<dbReference type="AlphaFoldDB" id="A0A9P1G548"/>
<sequence length="545" mass="59490">MAADAQTGSSASTGLDQLEAAVSNTCEKMMLDNDAKFADKLLHFLPDFETWMSSEPSLKCDNHSDVLDITKHATFGRMKATIMTSCICDETACLYDKGGTNHGYQPGCPLHAEAVQLSDLVYEITTTVHQVFTDKFMCFAQLIREKSVADWKVPSDIPELKKFNLSAACAGILQDIRCAYILQLMVTLVSKTAKNLLPIFDALRGNDRTMLTKCLRDLDTCMLSQEALCIGWTKGLEQLLNTRSISAHSVLVELKIKPVTPAALHLLGSGNQTSSENLGDTSDGDAHGDQPICLIINELLLFGSEGNDVVGTDQLHLLQLTLQTAIINAAIELENTWRSKLTIVIMPEDEKTTKGRKSGPPKSELLLRIDDPSSLMRSAQDPQVQLYRLPDDFELAFSGTVGEYLTLDPHASARSRAQSQRGPGKPMTAVPLRIFKDEGKASTFECGMNLGVDGSTFASVDVPTPCAAWMVPLVPDESTPPCLHYNTKTTNVTWGEKELVVEYAVLSAKPSDGSALPMCYVKSIGNKKFAILKRGLVSLDLLRVL</sequence>
<dbReference type="EMBL" id="CAMXCT030002369">
    <property type="protein sequence ID" value="CAL4784999.1"/>
    <property type="molecule type" value="Genomic_DNA"/>
</dbReference>
<organism evidence="1">
    <name type="scientific">Cladocopium goreaui</name>
    <dbReference type="NCBI Taxonomy" id="2562237"/>
    <lineage>
        <taxon>Eukaryota</taxon>
        <taxon>Sar</taxon>
        <taxon>Alveolata</taxon>
        <taxon>Dinophyceae</taxon>
        <taxon>Suessiales</taxon>
        <taxon>Symbiodiniaceae</taxon>
        <taxon>Cladocopium</taxon>
    </lineage>
</organism>
<accession>A0A9P1G548</accession>
<comment type="caution">
    <text evidence="1">The sequence shown here is derived from an EMBL/GenBank/DDBJ whole genome shotgun (WGS) entry which is preliminary data.</text>
</comment>
<protein>
    <submittedName>
        <fullName evidence="1">Uncharacterized protein</fullName>
    </submittedName>
</protein>